<gene>
    <name evidence="1" type="ORF">EL17_11215</name>
</gene>
<sequence>MFSSCQERLLDEMVVYSNDFSSLDLTSINSDQGLVSYNGRNVLGFFNNEGFTLTLNELPPHNMVKINVELYIHNFWNGNSPGVEGPDIWKMEVDEEIIVNTTFANTTCASTYCQYQSFPENTIRNFPPKTGADKIDLPGLFDQANNNGLTSKYTITKIINHGDKSILLKCYDELRQENVPVPREDESWSVGEIIVSVLNVR</sequence>
<proteinExistence type="predicted"/>
<dbReference type="Proteomes" id="UP000027821">
    <property type="component" value="Unassembled WGS sequence"/>
</dbReference>
<dbReference type="OrthoDB" id="670226at2"/>
<evidence type="ECO:0000313" key="2">
    <source>
        <dbReference type="Proteomes" id="UP000027821"/>
    </source>
</evidence>
<comment type="caution">
    <text evidence="1">The sequence shown here is derived from an EMBL/GenBank/DDBJ whole genome shotgun (WGS) entry which is preliminary data.</text>
</comment>
<reference evidence="1 2" key="1">
    <citation type="submission" date="2014-04" db="EMBL/GenBank/DDBJ databases">
        <title>Characterization and application of a salt tolerant electro-active bacterium.</title>
        <authorList>
            <person name="Yang L."/>
            <person name="Wei S."/>
            <person name="Tay Q.X.M."/>
        </authorList>
    </citation>
    <scope>NUCLEOTIDE SEQUENCE [LARGE SCALE GENOMIC DNA]</scope>
    <source>
        <strain evidence="1 2">LY1</strain>
    </source>
</reference>
<keyword evidence="2" id="KW-1185">Reference proteome</keyword>
<protein>
    <submittedName>
        <fullName evidence="1">Uncharacterized protein</fullName>
    </submittedName>
</protein>
<organism evidence="1 2">
    <name type="scientific">Anditalea andensis</name>
    <dbReference type="NCBI Taxonomy" id="1048983"/>
    <lineage>
        <taxon>Bacteria</taxon>
        <taxon>Pseudomonadati</taxon>
        <taxon>Bacteroidota</taxon>
        <taxon>Cytophagia</taxon>
        <taxon>Cytophagales</taxon>
        <taxon>Cytophagaceae</taxon>
        <taxon>Anditalea</taxon>
    </lineage>
</organism>
<dbReference type="EMBL" id="JMIH01000021">
    <property type="protein sequence ID" value="KEO73470.1"/>
    <property type="molecule type" value="Genomic_DNA"/>
</dbReference>
<evidence type="ECO:0000313" key="1">
    <source>
        <dbReference type="EMBL" id="KEO73470.1"/>
    </source>
</evidence>
<accession>A0A074KZ17</accession>
<dbReference type="AlphaFoldDB" id="A0A074KZ17"/>
<name>A0A074KZ17_9BACT</name>
<dbReference type="eggNOG" id="ENOG5033ZW1">
    <property type="taxonomic scope" value="Bacteria"/>
</dbReference>
<dbReference type="STRING" id="1048983.EL17_11215"/>